<dbReference type="EMBL" id="FLUM01000001">
    <property type="protein sequence ID" value="SBV90656.1"/>
    <property type="molecule type" value="Genomic_DNA"/>
</dbReference>
<name>A0A212ITX8_9BACT</name>
<dbReference type="AlphaFoldDB" id="A0A212ITX8"/>
<organism evidence="1">
    <name type="scientific">uncultured Dysgonomonas sp</name>
    <dbReference type="NCBI Taxonomy" id="206096"/>
    <lineage>
        <taxon>Bacteria</taxon>
        <taxon>Pseudomonadati</taxon>
        <taxon>Bacteroidota</taxon>
        <taxon>Bacteroidia</taxon>
        <taxon>Bacteroidales</taxon>
        <taxon>Dysgonomonadaceae</taxon>
        <taxon>Dysgonomonas</taxon>
        <taxon>environmental samples</taxon>
    </lineage>
</organism>
<evidence type="ECO:0000313" key="1">
    <source>
        <dbReference type="EMBL" id="SBV90656.1"/>
    </source>
</evidence>
<proteinExistence type="predicted"/>
<reference evidence="1" key="1">
    <citation type="submission" date="2016-04" db="EMBL/GenBank/DDBJ databases">
        <authorList>
            <person name="Evans L.H."/>
            <person name="Alamgir A."/>
            <person name="Owens N."/>
            <person name="Weber N.D."/>
            <person name="Virtaneva K."/>
            <person name="Barbian K."/>
            <person name="Babar A."/>
            <person name="Rosenke K."/>
        </authorList>
    </citation>
    <scope>NUCLEOTIDE SEQUENCE</scope>
    <source>
        <strain evidence="1">86-1</strain>
    </source>
</reference>
<gene>
    <name evidence="1" type="ORF">KL86DYS1_10131</name>
</gene>
<accession>A0A212ITX8</accession>
<sequence length="53" mass="6272">MIKKVTHMSVNSQQLAVNYEILFTSINQCFKLNKVTKVTAFLLFYLCYFFLKT</sequence>
<protein>
    <submittedName>
        <fullName evidence="1">Uncharacterized protein</fullName>
    </submittedName>
</protein>